<evidence type="ECO:0000256" key="2">
    <source>
        <dbReference type="ARBA" id="ARBA00022692"/>
    </source>
</evidence>
<feature type="transmembrane region" description="Helical" evidence="5">
    <location>
        <begin position="192"/>
        <end position="213"/>
    </location>
</feature>
<feature type="transmembrane region" description="Helical" evidence="5">
    <location>
        <begin position="162"/>
        <end position="180"/>
    </location>
</feature>
<protein>
    <submittedName>
        <fullName evidence="7">SulP family inorganic anion transporter</fullName>
    </submittedName>
</protein>
<evidence type="ECO:0000256" key="5">
    <source>
        <dbReference type="SAM" id="Phobius"/>
    </source>
</evidence>
<keyword evidence="3 5" id="KW-1133">Transmembrane helix</keyword>
<dbReference type="Proteomes" id="UP000515240">
    <property type="component" value="Chromosome"/>
</dbReference>
<dbReference type="InterPro" id="IPR036513">
    <property type="entry name" value="STAS_dom_sf"/>
</dbReference>
<feature type="transmembrane region" description="Helical" evidence="5">
    <location>
        <begin position="86"/>
        <end position="104"/>
    </location>
</feature>
<dbReference type="RefSeq" id="WP_182323915.1">
    <property type="nucleotide sequence ID" value="NZ_CP058554.1"/>
</dbReference>
<dbReference type="Gene3D" id="3.30.750.24">
    <property type="entry name" value="STAS domain"/>
    <property type="match status" value="1"/>
</dbReference>
<dbReference type="PROSITE" id="PS50801">
    <property type="entry name" value="STAS"/>
    <property type="match status" value="1"/>
</dbReference>
<dbReference type="PANTHER" id="PTHR11814">
    <property type="entry name" value="SULFATE TRANSPORTER"/>
    <property type="match status" value="1"/>
</dbReference>
<evidence type="ECO:0000259" key="6">
    <source>
        <dbReference type="PROSITE" id="PS50801"/>
    </source>
</evidence>
<organism evidence="7 8">
    <name type="scientific">Comamonas piscis</name>
    <dbReference type="NCBI Taxonomy" id="1562974"/>
    <lineage>
        <taxon>Bacteria</taxon>
        <taxon>Pseudomonadati</taxon>
        <taxon>Pseudomonadota</taxon>
        <taxon>Betaproteobacteria</taxon>
        <taxon>Burkholderiales</taxon>
        <taxon>Comamonadaceae</taxon>
        <taxon>Comamonas</taxon>
    </lineage>
</organism>
<proteinExistence type="predicted"/>
<feature type="transmembrane region" description="Helical" evidence="5">
    <location>
        <begin position="369"/>
        <end position="398"/>
    </location>
</feature>
<evidence type="ECO:0000256" key="3">
    <source>
        <dbReference type="ARBA" id="ARBA00022989"/>
    </source>
</evidence>
<name>A0A7G5EK20_9BURK</name>
<evidence type="ECO:0000256" key="4">
    <source>
        <dbReference type="ARBA" id="ARBA00023136"/>
    </source>
</evidence>
<gene>
    <name evidence="7" type="ORF">HS961_16730</name>
</gene>
<reference evidence="7 8" key="1">
    <citation type="journal article" date="2020" name="G3 (Bethesda)">
        <title>CeMbio - The Caenorhabditis elegans Microbiome Resource.</title>
        <authorList>
            <person name="Dirksen P."/>
            <person name="Assie A."/>
            <person name="Zimmermann J."/>
            <person name="Zhang F."/>
            <person name="Tietje A.M."/>
            <person name="Marsh S.A."/>
            <person name="Felix M.A."/>
            <person name="Shapira M."/>
            <person name="Kaleta C."/>
            <person name="Schulenburg H."/>
            <person name="Samuel B."/>
        </authorList>
    </citation>
    <scope>NUCLEOTIDE SEQUENCE [LARGE SCALE GENOMIC DNA]</scope>
    <source>
        <strain evidence="7 8">BIGb0172</strain>
    </source>
</reference>
<sequence>MTIALRPSRADALAALSMAGLLLPEAVAYSSIAGLPPQAGVIGLLAGLLTYGITGSSRFAIVSATSSSAAVLASAMNSVLHVSTDAQHMMGLAMVLLAGIYFIFAGLARMGSISNFIAKPVLTGFSLGLALTIAIKQLPNAVGVHPAHSDIFRFSYELLQQWPQWNLAGLALLVAALVLLRLLRRWPLVPAALLVIVIGIALDATGYCARWGIAPVGAMQLGFSHPSLPSLAFAEWLRVGQLAAALALILYAESYGSIRNFAVRHGDKVQSNRDLMALGLSNVVSSLFQGMPVGAGYSATSANEVAGAQSKAAGLLTAALIALLLWLCLPWIEKIPEPLLAAIVMFAVSHTLSLKSVRPYFQWRRDRTLVVLAFLAVLVFGVLDGLLVSMGVSILLLLRDYAQPRLSWLARLPGSHDFVDVAHYANAEQPAGMLIARPAEPLFFGNAEPTLGLMARRVVDQKQAAGAAPLHTLVLSLEATSDLDGTTIIALSEFATLLEKQQVCLVIARARNRVREVLERAQIPQLPADAYAAFSVDDAVTAALAGASSQATAG</sequence>
<keyword evidence="8" id="KW-1185">Reference proteome</keyword>
<evidence type="ECO:0000313" key="8">
    <source>
        <dbReference type="Proteomes" id="UP000515240"/>
    </source>
</evidence>
<accession>A0A7G5EK20</accession>
<dbReference type="InterPro" id="IPR001902">
    <property type="entry name" value="SLC26A/SulP_fam"/>
</dbReference>
<keyword evidence="2 5" id="KW-0812">Transmembrane</keyword>
<evidence type="ECO:0000313" key="7">
    <source>
        <dbReference type="EMBL" id="QMV74345.1"/>
    </source>
</evidence>
<dbReference type="Pfam" id="PF00916">
    <property type="entry name" value="Sulfate_transp"/>
    <property type="match status" value="1"/>
</dbReference>
<dbReference type="KEGG" id="cpis:HS961_16730"/>
<dbReference type="GO" id="GO:0055085">
    <property type="term" value="P:transmembrane transport"/>
    <property type="evidence" value="ECO:0007669"/>
    <property type="project" value="InterPro"/>
</dbReference>
<dbReference type="GO" id="GO:0016020">
    <property type="term" value="C:membrane"/>
    <property type="evidence" value="ECO:0007669"/>
    <property type="project" value="UniProtKB-SubCell"/>
</dbReference>
<dbReference type="AlphaFoldDB" id="A0A7G5EK20"/>
<dbReference type="Pfam" id="PF01740">
    <property type="entry name" value="STAS"/>
    <property type="match status" value="1"/>
</dbReference>
<dbReference type="CDD" id="cd07042">
    <property type="entry name" value="STAS_SulP_like_sulfate_transporter"/>
    <property type="match status" value="1"/>
</dbReference>
<keyword evidence="4 5" id="KW-0472">Membrane</keyword>
<dbReference type="InterPro" id="IPR002645">
    <property type="entry name" value="STAS_dom"/>
</dbReference>
<feature type="transmembrane region" description="Helical" evidence="5">
    <location>
        <begin position="312"/>
        <end position="332"/>
    </location>
</feature>
<dbReference type="EMBL" id="CP058554">
    <property type="protein sequence ID" value="QMV74345.1"/>
    <property type="molecule type" value="Genomic_DNA"/>
</dbReference>
<feature type="transmembrane region" description="Helical" evidence="5">
    <location>
        <begin position="233"/>
        <end position="252"/>
    </location>
</feature>
<comment type="subcellular location">
    <subcellularLocation>
        <location evidence="1">Membrane</location>
        <topology evidence="1">Multi-pass membrane protein</topology>
    </subcellularLocation>
</comment>
<dbReference type="SUPFAM" id="SSF52091">
    <property type="entry name" value="SpoIIaa-like"/>
    <property type="match status" value="1"/>
</dbReference>
<dbReference type="InterPro" id="IPR011547">
    <property type="entry name" value="SLC26A/SulP_dom"/>
</dbReference>
<evidence type="ECO:0000256" key="1">
    <source>
        <dbReference type="ARBA" id="ARBA00004141"/>
    </source>
</evidence>
<feature type="domain" description="STAS" evidence="6">
    <location>
        <begin position="423"/>
        <end position="543"/>
    </location>
</feature>
<feature type="transmembrane region" description="Helical" evidence="5">
    <location>
        <begin position="116"/>
        <end position="135"/>
    </location>
</feature>